<dbReference type="EMBL" id="CADEBC010000483">
    <property type="protein sequence ID" value="CAB3234587.1"/>
    <property type="molecule type" value="Genomic_DNA"/>
</dbReference>
<dbReference type="Proteomes" id="UP000494106">
    <property type="component" value="Unassembled WGS sequence"/>
</dbReference>
<gene>
    <name evidence="2" type="ORF">APLA_LOCUS5657</name>
</gene>
<accession>A0A8S0ZNC6</accession>
<protein>
    <submittedName>
        <fullName evidence="2">Uncharacterized protein</fullName>
    </submittedName>
</protein>
<reference evidence="2 3" key="1">
    <citation type="submission" date="2020-04" db="EMBL/GenBank/DDBJ databases">
        <authorList>
            <person name="Wallbank WR R."/>
            <person name="Pardo Diaz C."/>
            <person name="Kozak K."/>
            <person name="Martin S."/>
            <person name="Jiggins C."/>
            <person name="Moest M."/>
            <person name="Warren A I."/>
            <person name="Byers J.R.P. K."/>
            <person name="Montejo-Kovacevich G."/>
            <person name="Yen C E."/>
        </authorList>
    </citation>
    <scope>NUCLEOTIDE SEQUENCE [LARGE SCALE GENOMIC DNA]</scope>
</reference>
<evidence type="ECO:0000313" key="3">
    <source>
        <dbReference type="Proteomes" id="UP000494106"/>
    </source>
</evidence>
<keyword evidence="3" id="KW-1185">Reference proteome</keyword>
<proteinExistence type="predicted"/>
<name>A0A8S0ZNC6_ARCPL</name>
<feature type="region of interest" description="Disordered" evidence="1">
    <location>
        <begin position="42"/>
        <end position="81"/>
    </location>
</feature>
<comment type="caution">
    <text evidence="2">The sequence shown here is derived from an EMBL/GenBank/DDBJ whole genome shotgun (WGS) entry which is preliminary data.</text>
</comment>
<organism evidence="2 3">
    <name type="scientific">Arctia plantaginis</name>
    <name type="common">Wood tiger moth</name>
    <name type="synonym">Phalaena plantaginis</name>
    <dbReference type="NCBI Taxonomy" id="874455"/>
    <lineage>
        <taxon>Eukaryota</taxon>
        <taxon>Metazoa</taxon>
        <taxon>Ecdysozoa</taxon>
        <taxon>Arthropoda</taxon>
        <taxon>Hexapoda</taxon>
        <taxon>Insecta</taxon>
        <taxon>Pterygota</taxon>
        <taxon>Neoptera</taxon>
        <taxon>Endopterygota</taxon>
        <taxon>Lepidoptera</taxon>
        <taxon>Glossata</taxon>
        <taxon>Ditrysia</taxon>
        <taxon>Noctuoidea</taxon>
        <taxon>Erebidae</taxon>
        <taxon>Arctiinae</taxon>
        <taxon>Arctia</taxon>
    </lineage>
</organism>
<dbReference type="AlphaFoldDB" id="A0A8S0ZNC6"/>
<evidence type="ECO:0000313" key="2">
    <source>
        <dbReference type="EMBL" id="CAB3234587.1"/>
    </source>
</evidence>
<evidence type="ECO:0000256" key="1">
    <source>
        <dbReference type="SAM" id="MobiDB-lite"/>
    </source>
</evidence>
<sequence>MNSAIKSQLDSIDFSLGVIGANNMLQNLKDIQNTIIDAVTDTEQRSGRPGAEALATPVRPSSSASVLAAAGPESTRSAPPTRSVKCWLLRTPLHSQLQPVSDRVTPVRNETGPYLYVSPRRVQKQTEGLLYYNHGVSDQEEKGNLCSAPEDCISGQVD</sequence>